<accession>A0A2T1N6E0</accession>
<gene>
    <name evidence="2" type="ORF">C7H61_13090</name>
</gene>
<name>A0A2T1N6E0_9FLAO</name>
<keyword evidence="3" id="KW-1185">Reference proteome</keyword>
<dbReference type="Proteomes" id="UP000238430">
    <property type="component" value="Unassembled WGS sequence"/>
</dbReference>
<sequence>MINPSYLVKSFLISCVLISVSFSYAQKISVIDNKGTFRTVNNNQVTTASVAPANPLVDDVWFDTNTSPNIAKIWDGTQWLTISNNGNFWALSGNSGTDDSTNFLGTTDGQALILKSNNIEKLRIHATKSQVLINQAPTFNNHPLVIKANGVDVLAFQDNTGTPKWHWNLLSDGLNFVESNIADFRLYLENGGDVGINTDNPSERLDVNGKLRVRDIQTNSADQEILTTTSTGVVEKKLLIATETDNQLDLGANGGIYLGPTVYNGSFIISAPGGNFSTTFNQTINGLPFLPSQITFVAHANIESSNIDNDSGVGNNNTGINNSFGTMNGFVRNDGSSNTQQVIYIGGHGNSINDISRYASNSNCIGVRYGNQNGDDLGKITAYLSSFNTNGFTLSVSYTLGTVGNTPTRREVLSESLLILYTAYK</sequence>
<keyword evidence="1" id="KW-0732">Signal</keyword>
<proteinExistence type="predicted"/>
<dbReference type="OrthoDB" id="1430919at2"/>
<evidence type="ECO:0000313" key="3">
    <source>
        <dbReference type="Proteomes" id="UP000238430"/>
    </source>
</evidence>
<protein>
    <submittedName>
        <fullName evidence="2">Uncharacterized protein</fullName>
    </submittedName>
</protein>
<dbReference type="AlphaFoldDB" id="A0A2T1N6E0"/>
<reference evidence="2 3" key="1">
    <citation type="submission" date="2018-03" db="EMBL/GenBank/DDBJ databases">
        <title>Mesoflavibacter sp. HG37 and Mesoflavibacter sp. HG96 sp.nov., two marine bacteria isolated from seawater of Western Pacific Ocean.</title>
        <authorList>
            <person name="Cheng H."/>
            <person name="Wu Y.-H."/>
            <person name="Guo L.-L."/>
            <person name="Xu X.-W."/>
        </authorList>
    </citation>
    <scope>NUCLEOTIDE SEQUENCE [LARGE SCALE GENOMIC DNA]</scope>
    <source>
        <strain evidence="2 3">KCTC 42117</strain>
    </source>
</reference>
<feature type="chain" id="PRO_5015661357" evidence="1">
    <location>
        <begin position="26"/>
        <end position="425"/>
    </location>
</feature>
<dbReference type="EMBL" id="PXOT01000027">
    <property type="protein sequence ID" value="PSG87040.1"/>
    <property type="molecule type" value="Genomic_DNA"/>
</dbReference>
<evidence type="ECO:0000313" key="2">
    <source>
        <dbReference type="EMBL" id="PSG87040.1"/>
    </source>
</evidence>
<evidence type="ECO:0000256" key="1">
    <source>
        <dbReference type="SAM" id="SignalP"/>
    </source>
</evidence>
<organism evidence="2 3">
    <name type="scientific">Mesoflavibacter zeaxanthinifaciens subsp. sabulilitoris</name>
    <dbReference type="NCBI Taxonomy" id="1520893"/>
    <lineage>
        <taxon>Bacteria</taxon>
        <taxon>Pseudomonadati</taxon>
        <taxon>Bacteroidota</taxon>
        <taxon>Flavobacteriia</taxon>
        <taxon>Flavobacteriales</taxon>
        <taxon>Flavobacteriaceae</taxon>
        <taxon>Mesoflavibacter</taxon>
    </lineage>
</organism>
<dbReference type="RefSeq" id="WP_106680451.1">
    <property type="nucleotide sequence ID" value="NZ_JACHWV010000002.1"/>
</dbReference>
<feature type="signal peptide" evidence="1">
    <location>
        <begin position="1"/>
        <end position="25"/>
    </location>
</feature>
<comment type="caution">
    <text evidence="2">The sequence shown here is derived from an EMBL/GenBank/DDBJ whole genome shotgun (WGS) entry which is preliminary data.</text>
</comment>